<keyword evidence="2 3" id="KW-0186">Copper</keyword>
<dbReference type="EMBL" id="CP007035">
    <property type="protein sequence ID" value="AHF16520.1"/>
    <property type="molecule type" value="Genomic_DNA"/>
</dbReference>
<organism evidence="6 7">
    <name type="scientific">Niabella soli DSM 19437</name>
    <dbReference type="NCBI Taxonomy" id="929713"/>
    <lineage>
        <taxon>Bacteria</taxon>
        <taxon>Pseudomonadati</taxon>
        <taxon>Bacteroidota</taxon>
        <taxon>Chitinophagia</taxon>
        <taxon>Chitinophagales</taxon>
        <taxon>Chitinophagaceae</taxon>
        <taxon>Niabella</taxon>
    </lineage>
</organism>
<evidence type="ECO:0000256" key="4">
    <source>
        <dbReference type="PIRSR" id="PIRSR603782-2"/>
    </source>
</evidence>
<gene>
    <name evidence="6" type="ORF">NIASO_17780</name>
</gene>
<feature type="binding site" evidence="3">
    <location>
        <position position="166"/>
    </location>
    <ligand>
        <name>Cu cation</name>
        <dbReference type="ChEBI" id="CHEBI:23378"/>
    </ligand>
</feature>
<keyword evidence="4" id="KW-1015">Disulfide bond</keyword>
<feature type="binding site" evidence="3">
    <location>
        <position position="75"/>
    </location>
    <ligand>
        <name>Cu cation</name>
        <dbReference type="ChEBI" id="CHEBI:23378"/>
    </ligand>
</feature>
<dbReference type="InterPro" id="IPR013766">
    <property type="entry name" value="Thioredoxin_domain"/>
</dbReference>
<dbReference type="eggNOG" id="COG1999">
    <property type="taxonomic scope" value="Bacteria"/>
</dbReference>
<evidence type="ECO:0000259" key="5">
    <source>
        <dbReference type="PROSITE" id="PS51352"/>
    </source>
</evidence>
<comment type="similarity">
    <text evidence="1">Belongs to the SCO1/2 family.</text>
</comment>
<evidence type="ECO:0000313" key="7">
    <source>
        <dbReference type="Proteomes" id="UP000003586"/>
    </source>
</evidence>
<dbReference type="GO" id="GO:0046872">
    <property type="term" value="F:metal ion binding"/>
    <property type="evidence" value="ECO:0007669"/>
    <property type="project" value="UniProtKB-KW"/>
</dbReference>
<evidence type="ECO:0000256" key="3">
    <source>
        <dbReference type="PIRSR" id="PIRSR603782-1"/>
    </source>
</evidence>
<accession>W0F0E0</accession>
<evidence type="ECO:0000256" key="1">
    <source>
        <dbReference type="ARBA" id="ARBA00010996"/>
    </source>
</evidence>
<evidence type="ECO:0000256" key="2">
    <source>
        <dbReference type="ARBA" id="ARBA00023008"/>
    </source>
</evidence>
<name>W0F0E0_9BACT</name>
<feature type="domain" description="Thioredoxin" evidence="5">
    <location>
        <begin position="37"/>
        <end position="203"/>
    </location>
</feature>
<dbReference type="Pfam" id="PF02630">
    <property type="entry name" value="SCO1-SenC"/>
    <property type="match status" value="1"/>
</dbReference>
<evidence type="ECO:0000313" key="6">
    <source>
        <dbReference type="EMBL" id="AHF16520.1"/>
    </source>
</evidence>
<dbReference type="InterPro" id="IPR036249">
    <property type="entry name" value="Thioredoxin-like_sf"/>
</dbReference>
<sequence length="208" mass="23783">MKMSKKAIFYTLFFVALSIAFYAAAVHFIPGFNSRKLEPVSKVGRFSFTDQDGQPFSNKDVAGKVYVAEYFFTTCPGICPIMNTNMKQVYEKYKGVPGFLILSHTCDPEKDSAARLKHYADSMKVDTRQWVFLTGRKDSLYKMARLSYTIDDPANNLNSDQDDFLHTQFWALVDRKGNVLKIYDGLKQKEINQLIADIANELKEPDDK</sequence>
<dbReference type="AlphaFoldDB" id="W0F0E0"/>
<dbReference type="PANTHER" id="PTHR12151:SF25">
    <property type="entry name" value="LINALOOL DEHYDRATASE_ISOMERASE DOMAIN-CONTAINING PROTEIN"/>
    <property type="match status" value="1"/>
</dbReference>
<keyword evidence="7" id="KW-1185">Reference proteome</keyword>
<proteinExistence type="inferred from homology"/>
<feature type="binding site" evidence="3">
    <location>
        <position position="79"/>
    </location>
    <ligand>
        <name>Cu cation</name>
        <dbReference type="ChEBI" id="CHEBI:23378"/>
    </ligand>
</feature>
<dbReference type="Gene3D" id="3.40.30.10">
    <property type="entry name" value="Glutaredoxin"/>
    <property type="match status" value="1"/>
</dbReference>
<dbReference type="PANTHER" id="PTHR12151">
    <property type="entry name" value="ELECTRON TRANSPORT PROTIN SCO1/SENC FAMILY MEMBER"/>
    <property type="match status" value="1"/>
</dbReference>
<dbReference type="STRING" id="929713.NIASO_17780"/>
<keyword evidence="3" id="KW-0479">Metal-binding</keyword>
<dbReference type="KEGG" id="nso:NIASO_17780"/>
<reference evidence="6 7" key="1">
    <citation type="submission" date="2013-12" db="EMBL/GenBank/DDBJ databases">
        <authorList>
            <consortium name="DOE Joint Genome Institute"/>
            <person name="Eisen J."/>
            <person name="Huntemann M."/>
            <person name="Han J."/>
            <person name="Chen A."/>
            <person name="Kyrpides N."/>
            <person name="Mavromatis K."/>
            <person name="Markowitz V."/>
            <person name="Palaniappan K."/>
            <person name="Ivanova N."/>
            <person name="Schaumberg A."/>
            <person name="Pati A."/>
            <person name="Liolios K."/>
            <person name="Nordberg H.P."/>
            <person name="Cantor M.N."/>
            <person name="Hua S.X."/>
            <person name="Woyke T."/>
        </authorList>
    </citation>
    <scope>NUCLEOTIDE SEQUENCE [LARGE SCALE GENOMIC DNA]</scope>
    <source>
        <strain evidence="7">DSM 19437</strain>
    </source>
</reference>
<dbReference type="PROSITE" id="PS51352">
    <property type="entry name" value="THIOREDOXIN_2"/>
    <property type="match status" value="1"/>
</dbReference>
<dbReference type="CDD" id="cd02968">
    <property type="entry name" value="SCO"/>
    <property type="match status" value="1"/>
</dbReference>
<dbReference type="InterPro" id="IPR003782">
    <property type="entry name" value="SCO1/SenC"/>
</dbReference>
<dbReference type="HOGENOM" id="CLU_050131_2_1_10"/>
<feature type="disulfide bond" description="Redox-active" evidence="4">
    <location>
        <begin position="75"/>
        <end position="79"/>
    </location>
</feature>
<protein>
    <submittedName>
        <fullName evidence="6">Electron transporter</fullName>
    </submittedName>
</protein>
<dbReference type="Proteomes" id="UP000003586">
    <property type="component" value="Chromosome"/>
</dbReference>
<dbReference type="SUPFAM" id="SSF52833">
    <property type="entry name" value="Thioredoxin-like"/>
    <property type="match status" value="1"/>
</dbReference>